<dbReference type="GO" id="GO:0035312">
    <property type="term" value="F:5'-3' DNA exonuclease activity"/>
    <property type="evidence" value="ECO:0007669"/>
    <property type="project" value="TreeGrafter"/>
</dbReference>
<evidence type="ECO:0000313" key="3">
    <source>
        <dbReference type="Proteomes" id="UP000652567"/>
    </source>
</evidence>
<evidence type="ECO:0000313" key="2">
    <source>
        <dbReference type="EMBL" id="MBE8717599.1"/>
    </source>
</evidence>
<dbReference type="Pfam" id="PF02811">
    <property type="entry name" value="PHP"/>
    <property type="match status" value="1"/>
</dbReference>
<dbReference type="EMBL" id="PRDL01000001">
    <property type="protein sequence ID" value="MBE8717599.1"/>
    <property type="molecule type" value="Genomic_DNA"/>
</dbReference>
<evidence type="ECO:0000259" key="1">
    <source>
        <dbReference type="SMART" id="SM00481"/>
    </source>
</evidence>
<dbReference type="Proteomes" id="UP000652567">
    <property type="component" value="Unassembled WGS sequence"/>
</dbReference>
<dbReference type="InterPro" id="IPR052018">
    <property type="entry name" value="PHP_domain"/>
</dbReference>
<gene>
    <name evidence="2" type="ORF">C4F51_10410</name>
</gene>
<reference evidence="2" key="1">
    <citation type="submission" date="2018-07" db="EMBL/GenBank/DDBJ databases">
        <title>Genome assembly of strain Ka43.</title>
        <authorList>
            <person name="Kukolya J."/>
            <person name="Nagy I."/>
            <person name="Horvath B."/>
            <person name="Toth A."/>
        </authorList>
    </citation>
    <scope>NUCLEOTIDE SEQUENCE</scope>
    <source>
        <strain evidence="2">KB43</strain>
    </source>
</reference>
<comment type="caution">
    <text evidence="2">The sequence shown here is derived from an EMBL/GenBank/DDBJ whole genome shotgun (WGS) entry which is preliminary data.</text>
</comment>
<dbReference type="InterPro" id="IPR016195">
    <property type="entry name" value="Pol/histidinol_Pase-like"/>
</dbReference>
<protein>
    <submittedName>
        <fullName evidence="2">PHP domain-containing protein</fullName>
    </submittedName>
</protein>
<dbReference type="PANTHER" id="PTHR42924:SF3">
    <property type="entry name" value="POLYMERASE_HISTIDINOL PHOSPHATASE N-TERMINAL DOMAIN-CONTAINING PROTEIN"/>
    <property type="match status" value="1"/>
</dbReference>
<dbReference type="AlphaFoldDB" id="A0A928YU23"/>
<dbReference type="InterPro" id="IPR004013">
    <property type="entry name" value="PHP_dom"/>
</dbReference>
<organism evidence="2 3">
    <name type="scientific">Cellvibrio polysaccharolyticus</name>
    <dbReference type="NCBI Taxonomy" id="2082724"/>
    <lineage>
        <taxon>Bacteria</taxon>
        <taxon>Pseudomonadati</taxon>
        <taxon>Pseudomonadota</taxon>
        <taxon>Gammaproteobacteria</taxon>
        <taxon>Cellvibrionales</taxon>
        <taxon>Cellvibrionaceae</taxon>
        <taxon>Cellvibrio</taxon>
    </lineage>
</organism>
<accession>A0A928YU23</accession>
<dbReference type="Gene3D" id="3.20.20.140">
    <property type="entry name" value="Metal-dependent hydrolases"/>
    <property type="match status" value="1"/>
</dbReference>
<sequence>MNSLRLKSIPCRFSHSRLCVIFDLHSHTTRSDGILSPEALMSRAKARNVSVIAVTDHDTIAGLSAARQAACELGLGFINGIEISTLWRGAGVHVVGLGVATDSPALQEAIQLLQQVRADRAVAIAAKLEKAGLGNVLPEVQRIAGDALPGRLHFARYLVKRGSVNSIQRAFKQYLGTGKVADVKYQWPDMTRAIEWIHEAGGVAVLAHPAKYDFTRSKMCRLVGEFAAAGGDAMEVVSGYQDARLTQDLARIATANGLLASCGSDFHAPDQPWQELGNFGSLPESCQPVWRRLGFEA</sequence>
<dbReference type="InterPro" id="IPR003141">
    <property type="entry name" value="Pol/His_phosphatase_N"/>
</dbReference>
<dbReference type="CDD" id="cd07438">
    <property type="entry name" value="PHP_HisPPase_AMP"/>
    <property type="match status" value="1"/>
</dbReference>
<proteinExistence type="predicted"/>
<name>A0A928YU23_9GAMM</name>
<dbReference type="PANTHER" id="PTHR42924">
    <property type="entry name" value="EXONUCLEASE"/>
    <property type="match status" value="1"/>
</dbReference>
<dbReference type="Gene3D" id="1.10.150.650">
    <property type="match status" value="1"/>
</dbReference>
<dbReference type="SUPFAM" id="SSF89550">
    <property type="entry name" value="PHP domain-like"/>
    <property type="match status" value="1"/>
</dbReference>
<dbReference type="SMART" id="SM00481">
    <property type="entry name" value="POLIIIAc"/>
    <property type="match status" value="1"/>
</dbReference>
<keyword evidence="3" id="KW-1185">Reference proteome</keyword>
<feature type="domain" description="Polymerase/histidinol phosphatase N-terminal" evidence="1">
    <location>
        <begin position="22"/>
        <end position="87"/>
    </location>
</feature>
<dbReference type="GO" id="GO:0004534">
    <property type="term" value="F:5'-3' RNA exonuclease activity"/>
    <property type="evidence" value="ECO:0007669"/>
    <property type="project" value="TreeGrafter"/>
</dbReference>